<dbReference type="Gene3D" id="3.10.20.30">
    <property type="match status" value="1"/>
</dbReference>
<dbReference type="Proteomes" id="UP000275865">
    <property type="component" value="Unassembled WGS sequence"/>
</dbReference>
<dbReference type="EMBL" id="RAZT01000010">
    <property type="protein sequence ID" value="RKN30028.1"/>
    <property type="molecule type" value="Genomic_DNA"/>
</dbReference>
<reference evidence="1 2" key="1">
    <citation type="submission" date="2018-09" db="EMBL/GenBank/DDBJ databases">
        <title>Micromonospora sp. nov. MS1-9, isolated from a root of Musa sp.</title>
        <authorList>
            <person name="Kuncharoen N."/>
            <person name="Kudo T."/>
            <person name="Ohkuma M."/>
            <person name="Yuki M."/>
            <person name="Tanasupawat S."/>
        </authorList>
    </citation>
    <scope>NUCLEOTIDE SEQUENCE [LARGE SCALE GENOMIC DNA]</scope>
    <source>
        <strain evidence="1 2">MS1-9</strain>
    </source>
</reference>
<dbReference type="InterPro" id="IPR012675">
    <property type="entry name" value="Beta-grasp_dom_sf"/>
</dbReference>
<protein>
    <submittedName>
        <fullName evidence="1">MoaD/ThiS family protein</fullName>
    </submittedName>
</protein>
<dbReference type="InterPro" id="IPR010038">
    <property type="entry name" value="MoaD_arc-typ"/>
</dbReference>
<dbReference type="InterPro" id="IPR003749">
    <property type="entry name" value="ThiS/MoaD-like"/>
</dbReference>
<name>A0A3A9XY25_9ACTN</name>
<evidence type="ECO:0000313" key="1">
    <source>
        <dbReference type="EMBL" id="RKN30028.1"/>
    </source>
</evidence>
<dbReference type="PANTHER" id="PTHR38031">
    <property type="entry name" value="SULFUR CARRIER PROTEIN SLR0821-RELATED"/>
    <property type="match status" value="1"/>
</dbReference>
<dbReference type="AlphaFoldDB" id="A0A3A9XY25"/>
<comment type="caution">
    <text evidence="1">The sequence shown here is derived from an EMBL/GenBank/DDBJ whole genome shotgun (WGS) entry which is preliminary data.</text>
</comment>
<evidence type="ECO:0000313" key="2">
    <source>
        <dbReference type="Proteomes" id="UP000275865"/>
    </source>
</evidence>
<dbReference type="SUPFAM" id="SSF54285">
    <property type="entry name" value="MoaD/ThiS"/>
    <property type="match status" value="1"/>
</dbReference>
<dbReference type="RefSeq" id="WP_120689956.1">
    <property type="nucleotide sequence ID" value="NZ_RAZT01000010.1"/>
</dbReference>
<dbReference type="InterPro" id="IPR016155">
    <property type="entry name" value="Mopterin_synth/thiamin_S_b"/>
</dbReference>
<sequence length="122" mass="12412">MAIEVRIPTILRSYTGGAKVVEGSGDNLGELLADLDSRHGGLKGRLVTEAGALHRFVNVYVNDEDVRFLGALDAKLNDGDSVTILPAVAGGAFGFAAAAAIGTHKLAAATAESGQPAPDAAR</sequence>
<dbReference type="InterPro" id="IPR052045">
    <property type="entry name" value="Sulfur_Carrier/Prot_Modifier"/>
</dbReference>
<gene>
    <name evidence="1" type="ORF">D7044_20735</name>
</gene>
<dbReference type="PANTHER" id="PTHR38031:SF1">
    <property type="entry name" value="SULFUR CARRIER PROTEIN CYSO"/>
    <property type="match status" value="1"/>
</dbReference>
<accession>A0A3A9XY25</accession>
<proteinExistence type="predicted"/>
<organism evidence="1 2">
    <name type="scientific">Micromonospora musae</name>
    <dbReference type="NCBI Taxonomy" id="1894970"/>
    <lineage>
        <taxon>Bacteria</taxon>
        <taxon>Bacillati</taxon>
        <taxon>Actinomycetota</taxon>
        <taxon>Actinomycetes</taxon>
        <taxon>Micromonosporales</taxon>
        <taxon>Micromonosporaceae</taxon>
        <taxon>Micromonospora</taxon>
    </lineage>
</organism>
<dbReference type="Pfam" id="PF02597">
    <property type="entry name" value="ThiS"/>
    <property type="match status" value="1"/>
</dbReference>
<dbReference type="NCBIfam" id="TIGR01687">
    <property type="entry name" value="moaD_arch"/>
    <property type="match status" value="1"/>
</dbReference>